<protein>
    <submittedName>
        <fullName evidence="2">Uncharacterized protein</fullName>
    </submittedName>
</protein>
<dbReference type="AlphaFoldDB" id="A0ABD2WM26"/>
<feature type="compositionally biased region" description="Low complexity" evidence="1">
    <location>
        <begin position="30"/>
        <end position="48"/>
    </location>
</feature>
<name>A0ABD2WM26_9HYME</name>
<proteinExistence type="predicted"/>
<evidence type="ECO:0000313" key="3">
    <source>
        <dbReference type="Proteomes" id="UP001627154"/>
    </source>
</evidence>
<keyword evidence="3" id="KW-1185">Reference proteome</keyword>
<organism evidence="2 3">
    <name type="scientific">Trichogramma kaykai</name>
    <dbReference type="NCBI Taxonomy" id="54128"/>
    <lineage>
        <taxon>Eukaryota</taxon>
        <taxon>Metazoa</taxon>
        <taxon>Ecdysozoa</taxon>
        <taxon>Arthropoda</taxon>
        <taxon>Hexapoda</taxon>
        <taxon>Insecta</taxon>
        <taxon>Pterygota</taxon>
        <taxon>Neoptera</taxon>
        <taxon>Endopterygota</taxon>
        <taxon>Hymenoptera</taxon>
        <taxon>Apocrita</taxon>
        <taxon>Proctotrupomorpha</taxon>
        <taxon>Chalcidoidea</taxon>
        <taxon>Trichogrammatidae</taxon>
        <taxon>Trichogramma</taxon>
    </lineage>
</organism>
<reference evidence="2 3" key="1">
    <citation type="journal article" date="2024" name="bioRxiv">
        <title>A reference genome for Trichogramma kaykai: A tiny desert-dwelling parasitoid wasp with competing sex-ratio distorters.</title>
        <authorList>
            <person name="Culotta J."/>
            <person name="Lindsey A.R."/>
        </authorList>
    </citation>
    <scope>NUCLEOTIDE SEQUENCE [LARGE SCALE GENOMIC DNA]</scope>
    <source>
        <strain evidence="2 3">KSX58</strain>
    </source>
</reference>
<dbReference type="Proteomes" id="UP001627154">
    <property type="component" value="Unassembled WGS sequence"/>
</dbReference>
<feature type="compositionally biased region" description="Polar residues" evidence="1">
    <location>
        <begin position="1"/>
        <end position="12"/>
    </location>
</feature>
<sequence length="101" mass="11283">MQSETSLYTDLTRNSRDRWRSPRQSSLKNIISPGIDSSDGSSRSKSYCSGCATARTRRKVARVAIYGISIGRMLQARTRLTFVFLPRNSTRAPIRSGGIKI</sequence>
<comment type="caution">
    <text evidence="2">The sequence shown here is derived from an EMBL/GenBank/DDBJ whole genome shotgun (WGS) entry which is preliminary data.</text>
</comment>
<evidence type="ECO:0000256" key="1">
    <source>
        <dbReference type="SAM" id="MobiDB-lite"/>
    </source>
</evidence>
<gene>
    <name evidence="2" type="ORF">TKK_011642</name>
</gene>
<feature type="region of interest" description="Disordered" evidence="1">
    <location>
        <begin position="1"/>
        <end position="48"/>
    </location>
</feature>
<dbReference type="EMBL" id="JBJJXI010000094">
    <property type="protein sequence ID" value="KAL3393966.1"/>
    <property type="molecule type" value="Genomic_DNA"/>
</dbReference>
<evidence type="ECO:0000313" key="2">
    <source>
        <dbReference type="EMBL" id="KAL3393966.1"/>
    </source>
</evidence>
<accession>A0ABD2WM26</accession>